<feature type="region of interest" description="Disordered" evidence="1">
    <location>
        <begin position="1335"/>
        <end position="1515"/>
    </location>
</feature>
<feature type="compositionally biased region" description="Basic and acidic residues" evidence="1">
    <location>
        <begin position="1194"/>
        <end position="1203"/>
    </location>
</feature>
<reference evidence="2 3" key="1">
    <citation type="submission" date="2016-07" db="EMBL/GenBank/DDBJ databases">
        <title>Pervasive Adenine N6-methylation of Active Genes in Fungi.</title>
        <authorList>
            <consortium name="DOE Joint Genome Institute"/>
            <person name="Mondo S.J."/>
            <person name="Dannebaum R.O."/>
            <person name="Kuo R.C."/>
            <person name="Labutti K."/>
            <person name="Haridas S."/>
            <person name="Kuo A."/>
            <person name="Salamov A."/>
            <person name="Ahrendt S.R."/>
            <person name="Lipzen A."/>
            <person name="Sullivan W."/>
            <person name="Andreopoulos W.B."/>
            <person name="Clum A."/>
            <person name="Lindquist E."/>
            <person name="Daum C."/>
            <person name="Ramamoorthy G.K."/>
            <person name="Gryganskyi A."/>
            <person name="Culley D."/>
            <person name="Magnuson J.K."/>
            <person name="James T.Y."/>
            <person name="O'Malley M.A."/>
            <person name="Stajich J.E."/>
            <person name="Spatafora J.W."/>
            <person name="Visel A."/>
            <person name="Grigoriev I.V."/>
        </authorList>
    </citation>
    <scope>NUCLEOTIDE SEQUENCE [LARGE SCALE GENOMIC DNA]</scope>
    <source>
        <strain evidence="2 3">NRRL 3116</strain>
    </source>
</reference>
<feature type="compositionally biased region" description="Basic and acidic residues" evidence="1">
    <location>
        <begin position="1225"/>
        <end position="1235"/>
    </location>
</feature>
<dbReference type="GO" id="GO:0001100">
    <property type="term" value="P:negative regulation of exit from mitosis"/>
    <property type="evidence" value="ECO:0007669"/>
    <property type="project" value="InterPro"/>
</dbReference>
<feature type="compositionally biased region" description="Basic and acidic residues" evidence="1">
    <location>
        <begin position="1021"/>
        <end position="1030"/>
    </location>
</feature>
<feature type="compositionally biased region" description="Polar residues" evidence="1">
    <location>
        <begin position="114"/>
        <end position="124"/>
    </location>
</feature>
<dbReference type="GO" id="GO:0044732">
    <property type="term" value="C:mitotic spindle pole body"/>
    <property type="evidence" value="ECO:0007669"/>
    <property type="project" value="TreeGrafter"/>
</dbReference>
<dbReference type="OrthoDB" id="19159at2759"/>
<feature type="compositionally biased region" description="Low complexity" evidence="1">
    <location>
        <begin position="99"/>
        <end position="109"/>
    </location>
</feature>
<dbReference type="Proteomes" id="UP000193648">
    <property type="component" value="Unassembled WGS sequence"/>
</dbReference>
<feature type="region of interest" description="Disordered" evidence="1">
    <location>
        <begin position="99"/>
        <end position="125"/>
    </location>
</feature>
<feature type="compositionally biased region" description="Basic and acidic residues" evidence="1">
    <location>
        <begin position="1493"/>
        <end position="1507"/>
    </location>
</feature>
<feature type="region of interest" description="Disordered" evidence="1">
    <location>
        <begin position="626"/>
        <end position="645"/>
    </location>
</feature>
<dbReference type="GO" id="GO:1990334">
    <property type="term" value="C:Bfa1-Bub2 complex"/>
    <property type="evidence" value="ECO:0007669"/>
    <property type="project" value="InterPro"/>
</dbReference>
<evidence type="ECO:0000313" key="3">
    <source>
        <dbReference type="Proteomes" id="UP000193648"/>
    </source>
</evidence>
<dbReference type="InterPro" id="IPR034586">
    <property type="entry name" value="Bfa1/Byr4"/>
</dbReference>
<dbReference type="GeneID" id="33567468"/>
<dbReference type="EMBL" id="MCFF01000051">
    <property type="protein sequence ID" value="ORZ05317.1"/>
    <property type="molecule type" value="Genomic_DNA"/>
</dbReference>
<comment type="caution">
    <text evidence="2">The sequence shown here is derived from an EMBL/GenBank/DDBJ whole genome shotgun (WGS) entry which is preliminary data.</text>
</comment>
<accession>A0A1Y2GA51</accession>
<feature type="region of interest" description="Disordered" evidence="1">
    <location>
        <begin position="274"/>
        <end position="293"/>
    </location>
</feature>
<gene>
    <name evidence="2" type="ORF">BCR41DRAFT_361885</name>
</gene>
<dbReference type="PANTHER" id="PTHR35140:SF1">
    <property type="entry name" value="MITOTIC CHECK POINT PROTEIN BFA1"/>
    <property type="match status" value="1"/>
</dbReference>
<dbReference type="RefSeq" id="XP_021877009.1">
    <property type="nucleotide sequence ID" value="XM_022025625.1"/>
</dbReference>
<proteinExistence type="predicted"/>
<feature type="region of interest" description="Disordered" evidence="1">
    <location>
        <begin position="225"/>
        <end position="260"/>
    </location>
</feature>
<evidence type="ECO:0000256" key="1">
    <source>
        <dbReference type="SAM" id="MobiDB-lite"/>
    </source>
</evidence>
<feature type="region of interest" description="Disordered" evidence="1">
    <location>
        <begin position="830"/>
        <end position="851"/>
    </location>
</feature>
<feature type="region of interest" description="Disordered" evidence="1">
    <location>
        <begin position="1581"/>
        <end position="1626"/>
    </location>
</feature>
<feature type="compositionally biased region" description="Basic and acidic residues" evidence="1">
    <location>
        <begin position="1365"/>
        <end position="1374"/>
    </location>
</feature>
<dbReference type="GO" id="GO:0005096">
    <property type="term" value="F:GTPase activator activity"/>
    <property type="evidence" value="ECO:0007669"/>
    <property type="project" value="InterPro"/>
</dbReference>
<evidence type="ECO:0000313" key="2">
    <source>
        <dbReference type="EMBL" id="ORZ05317.1"/>
    </source>
</evidence>
<keyword evidence="3" id="KW-1185">Reference proteome</keyword>
<feature type="compositionally biased region" description="Basic and acidic residues" evidence="1">
    <location>
        <begin position="277"/>
        <end position="290"/>
    </location>
</feature>
<feature type="compositionally biased region" description="Polar residues" evidence="1">
    <location>
        <begin position="422"/>
        <end position="436"/>
    </location>
</feature>
<dbReference type="PANTHER" id="PTHR35140">
    <property type="entry name" value="MITOTIC CHECK POINT PROTEIN BFA1"/>
    <property type="match status" value="1"/>
</dbReference>
<feature type="compositionally biased region" description="Low complexity" evidence="1">
    <location>
        <begin position="237"/>
        <end position="260"/>
    </location>
</feature>
<dbReference type="STRING" id="64571.A0A1Y2GA51"/>
<feature type="compositionally biased region" description="Polar residues" evidence="1">
    <location>
        <begin position="1452"/>
        <end position="1472"/>
    </location>
</feature>
<feature type="region of interest" description="Disordered" evidence="1">
    <location>
        <begin position="1164"/>
        <end position="1255"/>
    </location>
</feature>
<organism evidence="2 3">
    <name type="scientific">Lobosporangium transversale</name>
    <dbReference type="NCBI Taxonomy" id="64571"/>
    <lineage>
        <taxon>Eukaryota</taxon>
        <taxon>Fungi</taxon>
        <taxon>Fungi incertae sedis</taxon>
        <taxon>Mucoromycota</taxon>
        <taxon>Mortierellomycotina</taxon>
        <taxon>Mortierellomycetes</taxon>
        <taxon>Mortierellales</taxon>
        <taxon>Mortierellaceae</taxon>
        <taxon>Lobosporangium</taxon>
    </lineage>
</organism>
<feature type="region of interest" description="Disordered" evidence="1">
    <location>
        <begin position="1016"/>
        <end position="1044"/>
    </location>
</feature>
<feature type="compositionally biased region" description="Low complexity" evidence="1">
    <location>
        <begin position="758"/>
        <end position="788"/>
    </location>
</feature>
<protein>
    <submittedName>
        <fullName evidence="2">Uncharacterized protein</fullName>
    </submittedName>
</protein>
<name>A0A1Y2GA51_9FUNG</name>
<feature type="compositionally biased region" description="Low complexity" evidence="1">
    <location>
        <begin position="1480"/>
        <end position="1489"/>
    </location>
</feature>
<sequence>MVQAQIRSRHVQDITKPLVNPTQDDRSIEITTAIDSIDTSQEIERWDDAFDLDEPHALEHLFDQLRRHLPRSPLSDNSDQGDYFQLDVSSRSVTALQQQQLQHLQSLTPPTTPGSRPSNSLQLTSRRRTSFPTYTHALPSPPTTTTATTLMSSRSILASRGSDSGTSHNSFQRLVDSTAEACISTGLNFMSSNSFVNGKTDAAGGNHGPTPASSARGTVLCVTDTSSDKGLSKKKLSMPSSTSSSPASSTSSTPSAISTSFTAPSTVVTTRGLLLQTDKDKRKDKSHDENPSVSIKAMTTITQEMMQSNLPAYTGIITRINPINPIKRVAAWVDDLEDLEVPEGELNFNHVRSILEKSSSTVVEALESADSWDTDSENSASRSDDFFSAGMQLKSLPLSSIAPQIRADPAAPPMNSLRRSGDSGNTRSRNIRSNVMSEPDTIETLDDDFDFPEDFGSLRLHTEARRYERNSTSAESSLLKRQSSLLQWQDSGSDMDEFDFSTPLDNDSVSSIASLSKDSIDDESFLDGIIFPEAMESLQLVTNRPYRPETEPSIFGKESYFLEDQDDFWDGLDIGGDDAFNRKNWNKNVIVRAVPLGRERSGSRVQREVVPLKDFVALPSRIPRLCRAPGDTSRPVTPAPSLSRMHSTQFELPLRNLKSKSSLPRLKRTSVSKRDGGARSSLIFLGSDAVLASSDVSSTYSSPLASRAPTPTISNIPASKRNSLLQNKDGFPTFKRSSLAIRSVSFNEPTEAPQQEEPMPTTSLVLSPPSSLPPIEAKAAASSRSNSKGFPSLRMLVKKLDFARPRFSTRGLIPVFEPAAPPKITCSAEQPHFTNHEDESRAKASKVPHSRSSSYTDWSSILASTETTRESRSPSRAGLVSLGGISEVSTTDIGESVTPVAATDRFSRRLFLKRSPKHSMFGDGSELDRFDNLPTYGPQELYEDERARVTVLAAQARRQSTDRVAAWLRKPQSIANFKDVNKTEAKTNEQPDSNSLSKIRKSKSIRRSLFDIFGQNTGADQLKDKEEKGKSQRKRRKMSNGPTLIRDLSQSRVRKVSGMIYNPKDKMWDGNDDILDDFEDDQNTSTPHDAIAPVSPSSHSYLPAPSLLGVNRPALISNMSQYTKQRTQVAGKMIFDPTKMCWVVNPEYISRRLRQKQTNYSQRSLDEAWGDEPDIFAGLSDSDLSQGEQEGDDDRGQDREDAPRASVGRSKSHRLLSRPSFRRYPTQERLEEGGHLRPCPETMNSALANEPVNSRPTSVVIHSIVSKSSRKSLNGTHSNGYSNGMSGGGYSSRGEFEVGVEFDITDAFLEQCIAAESQHRKDAGKFFALPCTPAVAEPNPIPSGPLSKMRSSKVLSLGKRSSKPKTPDCLKENEETNGNHPDMTQKGRKGKEKADDSLPGTERTSDCVIIQNNKMEKNTDKSLTPFQPKKPVLSWPPRNKSKSRSIIAYLQDEQNTQGSPGQIESSSNQKSSTWKRIKGSSANSSSENSTRVACKDKSKGKSKDKNKDKSRKSFGRVGLLPFASTYSSTSSAAPAAATLAARGRGGPDDVHFHRLPSKHDSICGTLSFSATLAVARRGPLSHDRRRIGNHTFDPVNTHKRTDGDGDEEGSLKENISPDADQVDEDDDWIERGYRVMSRARGRPPLFQRTELLQEFERHTGQRYQ</sequence>
<feature type="region of interest" description="Disordered" evidence="1">
    <location>
        <begin position="405"/>
        <end position="448"/>
    </location>
</feature>
<feature type="region of interest" description="Disordered" evidence="1">
    <location>
        <begin position="748"/>
        <end position="788"/>
    </location>
</feature>
<feature type="compositionally biased region" description="Polar residues" evidence="1">
    <location>
        <begin position="1242"/>
        <end position="1255"/>
    </location>
</feature>
<dbReference type="InParanoid" id="A0A1Y2GA51"/>